<dbReference type="EMBL" id="JAODYH010000007">
    <property type="protein sequence ID" value="MCT9811955.1"/>
    <property type="molecule type" value="Genomic_DNA"/>
</dbReference>
<evidence type="ECO:0000313" key="5">
    <source>
        <dbReference type="Proteomes" id="UP001525968"/>
    </source>
</evidence>
<keyword evidence="2" id="KW-1133">Transmembrane helix</keyword>
<protein>
    <submittedName>
        <fullName evidence="4">Cell division protein FtsZ</fullName>
    </submittedName>
</protein>
<name>A0ABT2PNV8_9BURK</name>
<evidence type="ECO:0000256" key="1">
    <source>
        <dbReference type="SAM" id="MobiDB-lite"/>
    </source>
</evidence>
<evidence type="ECO:0000313" key="4">
    <source>
        <dbReference type="EMBL" id="MCT9811955.1"/>
    </source>
</evidence>
<keyword evidence="4" id="KW-0131">Cell cycle</keyword>
<feature type="domain" description="ZipA C-terminal FtsZ-binding" evidence="3">
    <location>
        <begin position="254"/>
        <end position="383"/>
    </location>
</feature>
<comment type="caution">
    <text evidence="4">The sequence shown here is derived from an EMBL/GenBank/DDBJ whole genome shotgun (WGS) entry which is preliminary data.</text>
</comment>
<dbReference type="InterPro" id="IPR036765">
    <property type="entry name" value="ZipA_FtsZ-bd_C_sf"/>
</dbReference>
<keyword evidence="5" id="KW-1185">Reference proteome</keyword>
<dbReference type="GO" id="GO:0051301">
    <property type="term" value="P:cell division"/>
    <property type="evidence" value="ECO:0007669"/>
    <property type="project" value="UniProtKB-KW"/>
</dbReference>
<feature type="compositionally biased region" description="Low complexity" evidence="1">
    <location>
        <begin position="96"/>
        <end position="116"/>
    </location>
</feature>
<keyword evidence="2" id="KW-0472">Membrane</keyword>
<accession>A0ABT2PNV8</accession>
<proteinExistence type="predicted"/>
<evidence type="ECO:0000259" key="3">
    <source>
        <dbReference type="SMART" id="SM00771"/>
    </source>
</evidence>
<feature type="region of interest" description="Disordered" evidence="1">
    <location>
        <begin position="29"/>
        <end position="116"/>
    </location>
</feature>
<sequence length="404" mass="43333">MSTLQISLAILGGVLLALIVAYNAWTARRNAPKRAQPAEDEPPRDPGHNLTERHEPALDLSQGGQRLEPVGPQTMPPAQAQEHADHAQPAARTEPALDGSAAAAEADSMGEAAHATEPAFAVPQAPAVPFERRPSLDSLIDAIAPIQPEHVIPGEGALQVQPTTRRAGSKPFRIEGLNQASRQWEPLQAGSRYTAFQAGVQLANRVGALNEIEFSEFVAKVQVFSDAVNASVDLPDMLQEVARARELDQFASEHDAQLTFMLRARQAAWSPGYVMQNAARLGFVPLSMPGRMALPSAAGGQPLLVLTYDAQAAMADDLDQSAIRELLLSLDVPQVHRSEQPFARLREAADGLCGAMDGVLCDQNGQALPVSVVEPIAADLEHLYDQLDSRELSAGSMLARRLFS</sequence>
<dbReference type="Proteomes" id="UP001525968">
    <property type="component" value="Unassembled WGS sequence"/>
</dbReference>
<feature type="compositionally biased region" description="Basic and acidic residues" evidence="1">
    <location>
        <begin position="41"/>
        <end position="57"/>
    </location>
</feature>
<dbReference type="RefSeq" id="WP_261501199.1">
    <property type="nucleotide sequence ID" value="NZ_JAODYH010000007.1"/>
</dbReference>
<evidence type="ECO:0000256" key="2">
    <source>
        <dbReference type="SAM" id="Phobius"/>
    </source>
</evidence>
<keyword evidence="2" id="KW-0812">Transmembrane</keyword>
<gene>
    <name evidence="4" type="ORF">N0K08_15015</name>
</gene>
<keyword evidence="4" id="KW-0132">Cell division</keyword>
<dbReference type="SMART" id="SM00771">
    <property type="entry name" value="ZipA_C"/>
    <property type="match status" value="1"/>
</dbReference>
<reference evidence="4 5" key="1">
    <citation type="submission" date="2022-09" db="EMBL/GenBank/DDBJ databases">
        <title>Draft genome of isolate Be4.</title>
        <authorList>
            <person name="Sanchez-Castro I."/>
            <person name="Martinez-Rodriguez P."/>
            <person name="Descostes M."/>
            <person name="Merroun M."/>
        </authorList>
    </citation>
    <scope>NUCLEOTIDE SEQUENCE [LARGE SCALE GENOMIC DNA]</scope>
    <source>
        <strain evidence="4 5">Be4</strain>
    </source>
</reference>
<dbReference type="InterPro" id="IPR007449">
    <property type="entry name" value="ZipA_FtsZ-bd_C"/>
</dbReference>
<organism evidence="4 5">
    <name type="scientific">Acidovorax bellezanensis</name>
    <dbReference type="NCBI Taxonomy" id="2976702"/>
    <lineage>
        <taxon>Bacteria</taxon>
        <taxon>Pseudomonadati</taxon>
        <taxon>Pseudomonadota</taxon>
        <taxon>Betaproteobacteria</taxon>
        <taxon>Burkholderiales</taxon>
        <taxon>Comamonadaceae</taxon>
        <taxon>Acidovorax</taxon>
    </lineage>
</organism>
<feature type="transmembrane region" description="Helical" evidence="2">
    <location>
        <begin position="6"/>
        <end position="25"/>
    </location>
</feature>
<dbReference type="SUPFAM" id="SSF64383">
    <property type="entry name" value="Cell-division protein ZipA, C-terminal domain"/>
    <property type="match status" value="1"/>
</dbReference>